<name>A0A1J1HNV9_9DIPT</name>
<dbReference type="Proteomes" id="UP000183832">
    <property type="component" value="Unassembled WGS sequence"/>
</dbReference>
<evidence type="ECO:0000313" key="1">
    <source>
        <dbReference type="EMBL" id="CRK89218.1"/>
    </source>
</evidence>
<proteinExistence type="predicted"/>
<sequence>MFLIRTLPDRDYAIERSNVCFTIDAVGLLKKINKWIMKHFPELFYSQQSSIILMHFRKYELQNSKE</sequence>
<reference evidence="1 2" key="1">
    <citation type="submission" date="2015-04" db="EMBL/GenBank/DDBJ databases">
        <authorList>
            <person name="Syromyatnikov M.Y."/>
            <person name="Popov V.N."/>
        </authorList>
    </citation>
    <scope>NUCLEOTIDE SEQUENCE [LARGE SCALE GENOMIC DNA]</scope>
</reference>
<evidence type="ECO:0000313" key="2">
    <source>
        <dbReference type="Proteomes" id="UP000183832"/>
    </source>
</evidence>
<gene>
    <name evidence="1" type="ORF">CLUMA_CG002977</name>
</gene>
<accession>A0A1J1HNV9</accession>
<keyword evidence="2" id="KW-1185">Reference proteome</keyword>
<organism evidence="1 2">
    <name type="scientific">Clunio marinus</name>
    <dbReference type="NCBI Taxonomy" id="568069"/>
    <lineage>
        <taxon>Eukaryota</taxon>
        <taxon>Metazoa</taxon>
        <taxon>Ecdysozoa</taxon>
        <taxon>Arthropoda</taxon>
        <taxon>Hexapoda</taxon>
        <taxon>Insecta</taxon>
        <taxon>Pterygota</taxon>
        <taxon>Neoptera</taxon>
        <taxon>Endopterygota</taxon>
        <taxon>Diptera</taxon>
        <taxon>Nematocera</taxon>
        <taxon>Chironomoidea</taxon>
        <taxon>Chironomidae</taxon>
        <taxon>Clunio</taxon>
    </lineage>
</organism>
<dbReference type="EMBL" id="CVRI01000011">
    <property type="protein sequence ID" value="CRK89218.1"/>
    <property type="molecule type" value="Genomic_DNA"/>
</dbReference>
<dbReference type="AlphaFoldDB" id="A0A1J1HNV9"/>
<protein>
    <submittedName>
        <fullName evidence="1">CLUMA_CG002977, isoform A</fullName>
    </submittedName>
</protein>